<feature type="compositionally biased region" description="Basic residues" evidence="3">
    <location>
        <begin position="549"/>
        <end position="562"/>
    </location>
</feature>
<feature type="compositionally biased region" description="Polar residues" evidence="3">
    <location>
        <begin position="529"/>
        <end position="548"/>
    </location>
</feature>
<dbReference type="SUPFAM" id="SSF48403">
    <property type="entry name" value="Ankyrin repeat"/>
    <property type="match status" value="1"/>
</dbReference>
<feature type="compositionally biased region" description="Basic and acidic residues" evidence="3">
    <location>
        <begin position="604"/>
        <end position="614"/>
    </location>
</feature>
<feature type="compositionally biased region" description="Low complexity" evidence="3">
    <location>
        <begin position="474"/>
        <end position="485"/>
    </location>
</feature>
<keyword evidence="1" id="KW-0677">Repeat</keyword>
<dbReference type="PROSITE" id="PS50297">
    <property type="entry name" value="ANK_REP_REGION"/>
    <property type="match status" value="3"/>
</dbReference>
<evidence type="ECO:0000256" key="1">
    <source>
        <dbReference type="ARBA" id="ARBA00022737"/>
    </source>
</evidence>
<dbReference type="InterPro" id="IPR036770">
    <property type="entry name" value="Ankyrin_rpt-contain_sf"/>
</dbReference>
<evidence type="ECO:0000313" key="5">
    <source>
        <dbReference type="EMBL" id="VAW79110.1"/>
    </source>
</evidence>
<organism evidence="5">
    <name type="scientific">hydrothermal vent metagenome</name>
    <dbReference type="NCBI Taxonomy" id="652676"/>
    <lineage>
        <taxon>unclassified sequences</taxon>
        <taxon>metagenomes</taxon>
        <taxon>ecological metagenomes</taxon>
    </lineage>
</organism>
<evidence type="ECO:0000256" key="4">
    <source>
        <dbReference type="SAM" id="Phobius"/>
    </source>
</evidence>
<accession>A0A3B0YQX4</accession>
<proteinExistence type="predicted"/>
<dbReference type="Gene3D" id="1.25.40.20">
    <property type="entry name" value="Ankyrin repeat-containing domain"/>
    <property type="match status" value="2"/>
</dbReference>
<feature type="compositionally biased region" description="Polar residues" evidence="3">
    <location>
        <begin position="449"/>
        <end position="462"/>
    </location>
</feature>
<dbReference type="AlphaFoldDB" id="A0A3B0YQX4"/>
<feature type="compositionally biased region" description="Basic residues" evidence="3">
    <location>
        <begin position="463"/>
        <end position="473"/>
    </location>
</feature>
<keyword evidence="4" id="KW-1133">Transmembrane helix</keyword>
<dbReference type="Pfam" id="PF12796">
    <property type="entry name" value="Ank_2"/>
    <property type="match status" value="2"/>
</dbReference>
<feature type="transmembrane region" description="Helical" evidence="4">
    <location>
        <begin position="76"/>
        <end position="93"/>
    </location>
</feature>
<name>A0A3B0YQX4_9ZZZZ</name>
<feature type="compositionally biased region" description="Low complexity" evidence="3">
    <location>
        <begin position="587"/>
        <end position="603"/>
    </location>
</feature>
<dbReference type="PANTHER" id="PTHR24171:SF9">
    <property type="entry name" value="ANKYRIN REPEAT DOMAIN-CONTAINING PROTEIN 39"/>
    <property type="match status" value="1"/>
</dbReference>
<feature type="compositionally biased region" description="Low complexity" evidence="3">
    <location>
        <begin position="564"/>
        <end position="573"/>
    </location>
</feature>
<evidence type="ECO:0000256" key="2">
    <source>
        <dbReference type="ARBA" id="ARBA00023043"/>
    </source>
</evidence>
<feature type="transmembrane region" description="Helical" evidence="4">
    <location>
        <begin position="105"/>
        <end position="126"/>
    </location>
</feature>
<protein>
    <submittedName>
        <fullName evidence="5">Uncharacterized protein</fullName>
    </submittedName>
</protein>
<keyword evidence="2" id="KW-0040">ANK repeat</keyword>
<keyword evidence="4" id="KW-0472">Membrane</keyword>
<gene>
    <name evidence="5" type="ORF">MNBD_GAMMA12-389</name>
</gene>
<feature type="region of interest" description="Disordered" evidence="3">
    <location>
        <begin position="415"/>
        <end position="621"/>
    </location>
</feature>
<dbReference type="InterPro" id="IPR002110">
    <property type="entry name" value="Ankyrin_rpt"/>
</dbReference>
<dbReference type="SMART" id="SM00248">
    <property type="entry name" value="ANK"/>
    <property type="match status" value="5"/>
</dbReference>
<dbReference type="PANTHER" id="PTHR24171">
    <property type="entry name" value="ANKYRIN REPEAT DOMAIN-CONTAINING PROTEIN 39-RELATED"/>
    <property type="match status" value="1"/>
</dbReference>
<dbReference type="EMBL" id="UOFL01000171">
    <property type="protein sequence ID" value="VAW79110.1"/>
    <property type="molecule type" value="Genomic_DNA"/>
</dbReference>
<keyword evidence="4" id="KW-0812">Transmembrane</keyword>
<feature type="compositionally biased region" description="Basic residues" evidence="3">
    <location>
        <begin position="436"/>
        <end position="448"/>
    </location>
</feature>
<evidence type="ECO:0000256" key="3">
    <source>
        <dbReference type="SAM" id="MobiDB-lite"/>
    </source>
</evidence>
<dbReference type="PROSITE" id="PS50088">
    <property type="entry name" value="ANK_REPEAT"/>
    <property type="match status" value="3"/>
</dbReference>
<sequence>MNLVKIFKPRRASIVFFILIASYFLSQKGEYQGEYNGTIQLQADKITVVGYPYIYYRTLPNNSYTFHTRSFLKNLAVYYIFVSVLLAFSKYASSTYRKGSHRQKVIFTSSIIYFMLGFIVLLKTFGGEWLNKYTERESTRTIKILLTLGVNPNSLSGDSKRTPLIIAARKNNVELADLLIRRGADVGQVNTFGRSALHEAVQANALQVVTRLISAEANIHALDEDQSMPIHLIKGYEVSLLLLDRGALANVKNAKSLTPIFFAPDDRTLKLLISRGAKLNVSTNDGSAPIAYARNPQVIRYLVNRGANVNSKNSDGETPLHRLLGLSAKKNIERNAVIKFLIRRGANVDLRDVHGLSPLHYSIKNCDLDSAQLFYVASREVRRQLAYRRLRGQLSVVRKGNISCWKKIRTAVAKSRKVRQLRRSRKVSPKNGTTIAKRKNNKSGKKYTKTSAKNKSLVLKSNATKKRTTRALSRKSTTSSKGSSKQGVAKNNDGLYTNKNKQKPATLKLNTGKHRVKKSSPGLGKASHAATNKGSINIDNNSNLSQQKRSTKKSTVRGKRVFKPSSPSLQQQPKQAMDVRPDRSGLSNKSKSPDSGSGSSGHSTKGESDEKVIDKSLPLLP</sequence>
<reference evidence="5" key="1">
    <citation type="submission" date="2018-06" db="EMBL/GenBank/DDBJ databases">
        <authorList>
            <person name="Zhirakovskaya E."/>
        </authorList>
    </citation>
    <scope>NUCLEOTIDE SEQUENCE</scope>
</reference>
<feature type="compositionally biased region" description="Basic residues" evidence="3">
    <location>
        <begin position="415"/>
        <end position="428"/>
    </location>
</feature>